<evidence type="ECO:0000313" key="4">
    <source>
        <dbReference type="EMBL" id="TXC80913.1"/>
    </source>
</evidence>
<dbReference type="RefSeq" id="WP_147238293.1">
    <property type="nucleotide sequence ID" value="NZ_JAZHFZ010000008.1"/>
</dbReference>
<keyword evidence="6" id="KW-1185">Reference proteome</keyword>
<gene>
    <name evidence="4" type="ORF">FRZ40_42665</name>
    <name evidence="3" type="ORF">V4C56_16235</name>
</gene>
<accession>A0A5C6V6R4</accession>
<comment type="caution">
    <text evidence="4">The sequence shown here is derived from an EMBL/GenBank/DDBJ whole genome shotgun (WGS) entry which is preliminary data.</text>
</comment>
<reference evidence="4" key="2">
    <citation type="submission" date="2019-08" db="EMBL/GenBank/DDBJ databases">
        <authorList>
            <person name="Im W.-T."/>
        </authorList>
    </citation>
    <scope>NUCLEOTIDE SEQUENCE</scope>
    <source>
        <strain evidence="4">NF 2-5-3</strain>
    </source>
</reference>
<evidence type="ECO:0000313" key="6">
    <source>
        <dbReference type="Proteomes" id="UP001481677"/>
    </source>
</evidence>
<dbReference type="Proteomes" id="UP001481677">
    <property type="component" value="Unassembled WGS sequence"/>
</dbReference>
<evidence type="ECO:0000256" key="2">
    <source>
        <dbReference type="SAM" id="SignalP"/>
    </source>
</evidence>
<feature type="compositionally biased region" description="Low complexity" evidence="1">
    <location>
        <begin position="62"/>
        <end position="83"/>
    </location>
</feature>
<sequence length="115" mass="11779">MMKPSKLIAAAALSAALCMAWPILAAEPAASVLNSAESARPGGLAVTPSLRVYGTKPPTPRPGGKVTPPDKPPVVSVVSPGIPDEVKQNTESGHGQPIGKNLRQFSGADGTFIRQ</sequence>
<feature type="signal peptide" evidence="2">
    <location>
        <begin position="1"/>
        <end position="25"/>
    </location>
</feature>
<dbReference type="EMBL" id="VOQS01000005">
    <property type="protein sequence ID" value="TXC80913.1"/>
    <property type="molecule type" value="Genomic_DNA"/>
</dbReference>
<dbReference type="Proteomes" id="UP000321776">
    <property type="component" value="Unassembled WGS sequence"/>
</dbReference>
<organism evidence="4 5">
    <name type="scientific">Paraburkholderia azotifigens</name>
    <dbReference type="NCBI Taxonomy" id="2057004"/>
    <lineage>
        <taxon>Bacteria</taxon>
        <taxon>Pseudomonadati</taxon>
        <taxon>Pseudomonadota</taxon>
        <taxon>Betaproteobacteria</taxon>
        <taxon>Burkholderiales</taxon>
        <taxon>Burkholderiaceae</taxon>
        <taxon>Paraburkholderia</taxon>
    </lineage>
</organism>
<protein>
    <submittedName>
        <fullName evidence="4">Uncharacterized protein</fullName>
    </submittedName>
</protein>
<feature type="region of interest" description="Disordered" evidence="1">
    <location>
        <begin position="47"/>
        <end position="115"/>
    </location>
</feature>
<evidence type="ECO:0000313" key="3">
    <source>
        <dbReference type="EMBL" id="MEM5341167.1"/>
    </source>
</evidence>
<proteinExistence type="predicted"/>
<reference evidence="4 5" key="1">
    <citation type="journal article" date="2018" name="Int. J. Syst. Evol. Microbiol.">
        <title>Paraburkholderia azotifigens sp. nov., a nitrogen-fixing bacterium isolated from paddy soil.</title>
        <authorList>
            <person name="Choi G.M."/>
            <person name="Im W.T."/>
        </authorList>
    </citation>
    <scope>NUCLEOTIDE SEQUENCE [LARGE SCALE GENOMIC DNA]</scope>
    <source>
        <strain evidence="4 5">NF 2-5-3</strain>
    </source>
</reference>
<evidence type="ECO:0000256" key="1">
    <source>
        <dbReference type="SAM" id="MobiDB-lite"/>
    </source>
</evidence>
<feature type="chain" id="PRO_5022755487" evidence="2">
    <location>
        <begin position="26"/>
        <end position="115"/>
    </location>
</feature>
<dbReference type="AlphaFoldDB" id="A0A5C6V6R4"/>
<evidence type="ECO:0000313" key="5">
    <source>
        <dbReference type="Proteomes" id="UP000321776"/>
    </source>
</evidence>
<reference evidence="3 6" key="3">
    <citation type="submission" date="2024-01" db="EMBL/GenBank/DDBJ databases">
        <title>The diversity of rhizobia nodulating Mimosa spp. in eleven states of Brazil covering several biomes is determined by host plant, location, and edaphic factors.</title>
        <authorList>
            <person name="Rouws L."/>
            <person name="Barauna A."/>
            <person name="Beukes C."/>
            <person name="De Faria S.M."/>
            <person name="Gross E."/>
            <person name="Dos Reis Junior F.B."/>
            <person name="Simon M."/>
            <person name="Maluk M."/>
            <person name="Odee D.W."/>
            <person name="Kenicer G."/>
            <person name="Young J.P.W."/>
            <person name="Reis V.M."/>
            <person name="Zilli J."/>
            <person name="James E.K."/>
        </authorList>
    </citation>
    <scope>NUCLEOTIDE SEQUENCE [LARGE SCALE GENOMIC DNA]</scope>
    <source>
        <strain evidence="3 6">JPY530</strain>
    </source>
</reference>
<keyword evidence="2" id="KW-0732">Signal</keyword>
<name>A0A5C6V6R4_9BURK</name>
<dbReference type="EMBL" id="JAZHGA010000010">
    <property type="protein sequence ID" value="MEM5341167.1"/>
    <property type="molecule type" value="Genomic_DNA"/>
</dbReference>